<sequence>MNRWAGKVAVVTGASAGIGSATCVALADTGIRVVGLARRANLVDVAATFEWIEKEVGPVHILVNNAGIFYGGQITGAHHVHEASRQLHEAPRDRWAHHHRQQVTYDAKERIMCTKRAVSCMRRHGIDGHIITVN</sequence>
<dbReference type="Proteomes" id="UP000037510">
    <property type="component" value="Unassembled WGS sequence"/>
</dbReference>
<dbReference type="GO" id="GO:0016491">
    <property type="term" value="F:oxidoreductase activity"/>
    <property type="evidence" value="ECO:0007669"/>
    <property type="project" value="UniProtKB-KW"/>
</dbReference>
<name>A0A0L7KXM1_OPEBR</name>
<gene>
    <name evidence="3" type="ORF">OBRU01_19149</name>
</gene>
<proteinExistence type="inferred from homology"/>
<dbReference type="SUPFAM" id="SSF51735">
    <property type="entry name" value="NAD(P)-binding Rossmann-fold domains"/>
    <property type="match status" value="1"/>
</dbReference>
<dbReference type="PRINTS" id="PR00081">
    <property type="entry name" value="GDHRDH"/>
</dbReference>
<organism evidence="3 4">
    <name type="scientific">Operophtera brumata</name>
    <name type="common">Winter moth</name>
    <name type="synonym">Phalaena brumata</name>
    <dbReference type="NCBI Taxonomy" id="104452"/>
    <lineage>
        <taxon>Eukaryota</taxon>
        <taxon>Metazoa</taxon>
        <taxon>Ecdysozoa</taxon>
        <taxon>Arthropoda</taxon>
        <taxon>Hexapoda</taxon>
        <taxon>Insecta</taxon>
        <taxon>Pterygota</taxon>
        <taxon>Neoptera</taxon>
        <taxon>Endopterygota</taxon>
        <taxon>Lepidoptera</taxon>
        <taxon>Glossata</taxon>
        <taxon>Ditrysia</taxon>
        <taxon>Geometroidea</taxon>
        <taxon>Geometridae</taxon>
        <taxon>Larentiinae</taxon>
        <taxon>Operophtera</taxon>
    </lineage>
</organism>
<dbReference type="Gene3D" id="3.40.50.720">
    <property type="entry name" value="NAD(P)-binding Rossmann-like Domain"/>
    <property type="match status" value="1"/>
</dbReference>
<evidence type="ECO:0000313" key="3">
    <source>
        <dbReference type="EMBL" id="KOB67885.1"/>
    </source>
</evidence>
<keyword evidence="4" id="KW-1185">Reference proteome</keyword>
<dbReference type="Pfam" id="PF00106">
    <property type="entry name" value="adh_short"/>
    <property type="match status" value="1"/>
</dbReference>
<dbReference type="EMBL" id="JTDY01004674">
    <property type="protein sequence ID" value="KOB67885.1"/>
    <property type="molecule type" value="Genomic_DNA"/>
</dbReference>
<dbReference type="InterPro" id="IPR002347">
    <property type="entry name" value="SDR_fam"/>
</dbReference>
<evidence type="ECO:0000313" key="4">
    <source>
        <dbReference type="Proteomes" id="UP000037510"/>
    </source>
</evidence>
<dbReference type="PANTHER" id="PTHR43115:SF4">
    <property type="entry name" value="DEHYDROGENASE_REDUCTASE SDR FAMILY MEMBER 11"/>
    <property type="match status" value="1"/>
</dbReference>
<comment type="caution">
    <text evidence="3">The sequence shown here is derived from an EMBL/GenBank/DDBJ whole genome shotgun (WGS) entry which is preliminary data.</text>
</comment>
<comment type="similarity">
    <text evidence="1">Belongs to the short-chain dehydrogenases/reductases (SDR) family.</text>
</comment>
<dbReference type="PANTHER" id="PTHR43115">
    <property type="entry name" value="DEHYDROGENASE/REDUCTASE SDR FAMILY MEMBER 11"/>
    <property type="match status" value="1"/>
</dbReference>
<feature type="non-terminal residue" evidence="3">
    <location>
        <position position="134"/>
    </location>
</feature>
<keyword evidence="2" id="KW-0560">Oxidoreductase</keyword>
<protein>
    <submittedName>
        <fullName evidence="3">Short chain dehydrogenase</fullName>
    </submittedName>
</protein>
<dbReference type="InterPro" id="IPR036291">
    <property type="entry name" value="NAD(P)-bd_dom_sf"/>
</dbReference>
<evidence type="ECO:0000256" key="2">
    <source>
        <dbReference type="ARBA" id="ARBA00023002"/>
    </source>
</evidence>
<accession>A0A0L7KXM1</accession>
<dbReference type="AlphaFoldDB" id="A0A0L7KXM1"/>
<reference evidence="3 4" key="1">
    <citation type="journal article" date="2015" name="Genome Biol. Evol.">
        <title>The genome of winter moth (Operophtera brumata) provides a genomic perspective on sexual dimorphism and phenology.</title>
        <authorList>
            <person name="Derks M.F."/>
            <person name="Smit S."/>
            <person name="Salis L."/>
            <person name="Schijlen E."/>
            <person name="Bossers A."/>
            <person name="Mateman C."/>
            <person name="Pijl A.S."/>
            <person name="de Ridder D."/>
            <person name="Groenen M.A."/>
            <person name="Visser M.E."/>
            <person name="Megens H.J."/>
        </authorList>
    </citation>
    <scope>NUCLEOTIDE SEQUENCE [LARGE SCALE GENOMIC DNA]</scope>
    <source>
        <strain evidence="3">WM2013NL</strain>
        <tissue evidence="3">Head and thorax</tissue>
    </source>
</reference>
<evidence type="ECO:0000256" key="1">
    <source>
        <dbReference type="ARBA" id="ARBA00006484"/>
    </source>
</evidence>
<dbReference type="STRING" id="104452.A0A0L7KXM1"/>